<gene>
    <name evidence="3" type="ORF">F511_26458</name>
</gene>
<dbReference type="SUPFAM" id="SSF81296">
    <property type="entry name" value="E set domains"/>
    <property type="match status" value="1"/>
</dbReference>
<keyword evidence="4" id="KW-1185">Reference proteome</keyword>
<dbReference type="OrthoDB" id="196493at2759"/>
<sequence length="982" mass="112888">MVSSIYLARVLPLPTNFSSPKSNFTQSNSCGPSVLHSTHKTNINKCKCSATEHPQSQPQRSQMPRKNTQQPDIDKEAGIDPVGFLAKQGITNKAFSQFLRERHKALKDLKDEIFNRHINLKELASGLDFLPQLPLEFYAWKLDVPADNLIKNIYRFEILGMHRNVQHRVDYMDWAPGARYCSLIGDFNGWSPTENCAREGHLGHDDYGYWFIILEDKVRDGEEPDELYFQQYNYVDDYDEGDSGVMAEEVFKKMNDEYWEPGEDRFKSRYELAAKLYEQLFGPNGPQTVEELEEIADPHTRYKAWKEQHKDGPPSDIPTFDVIDDGQEHDIFDVVSDPVSSEKFRAKKPPIAYWLELRKGRKAWLKKYIPGIPHGSKYRVYLNTPMGPLERIPAWATYVIPGFLVLLGTLFFFAICFDIINEPWCQTSRDSNEAFAVHWEPTPESAYRWKHKHPQKPKSLRVYECHVGISGREAEVASFSDFTKNVLPHVKEAGYNVIQLIGILEHKDYFTIGYRVTNYFAVSSRFGTPEEFKNLVDEAHGLGLSVILDIVHSYAAADEMVGLSYFDGSNDCYFHSGKRGQHKFWGTRMFRYGDQDVLHFLLSNLNWWITEYQIDGLYFHSLSSMMYTHNGFAAFTGEVEEYCNQYVDKDALLYLILANEILHVLHPDIVTIAEDATLYPGLCEPTSQGGLGFDYFVNLSASEMWLSLLERVPDNEWSMSKMIRLITFTIGGPAYLNFMGNEFGHPKRVEFPMTSNNYSFSLANRNWDLLEDEIHKKMFAFDKDMMKLDANGRILLRGSRGLPNIHHVNDTTMVILNTDEKIYGGQGLIYLEQYTKRTISRRSALETSEDFTNGTFTPRRSEQIPAMVVARRRRQRVTTAGRREEGESEGRGAIRSCRTQLQQPAQICYSPASQKLDGKMPTSPNSNLLKDRRTARQQLRRYSNLQLLRAPSTRQSKDPNWYQSKALRKTSSAPPILLQTAA</sequence>
<dbReference type="SUPFAM" id="SSF51445">
    <property type="entry name" value="(Trans)glycosidases"/>
    <property type="match status" value="1"/>
</dbReference>
<dbReference type="InterPro" id="IPR004193">
    <property type="entry name" value="Glyco_hydro_13_N"/>
</dbReference>
<dbReference type="Pfam" id="PF00128">
    <property type="entry name" value="Alpha-amylase"/>
    <property type="match status" value="1"/>
</dbReference>
<feature type="compositionally biased region" description="Basic and acidic residues" evidence="1">
    <location>
        <begin position="881"/>
        <end position="892"/>
    </location>
</feature>
<dbReference type="FunFam" id="2.60.40.10:FF:001359">
    <property type="entry name" value="1,4-alpha-glucan-branching enzyme 3, chloroplastic/amyloplastic"/>
    <property type="match status" value="1"/>
</dbReference>
<feature type="domain" description="Glycosyl hydrolase family 13 catalytic" evidence="2">
    <location>
        <begin position="473"/>
        <end position="782"/>
    </location>
</feature>
<dbReference type="Gene3D" id="3.20.20.80">
    <property type="entry name" value="Glycosidases"/>
    <property type="match status" value="1"/>
</dbReference>
<feature type="compositionally biased region" description="Polar residues" evidence="1">
    <location>
        <begin position="17"/>
        <end position="31"/>
    </location>
</feature>
<dbReference type="EMBL" id="KQ999411">
    <property type="protein sequence ID" value="KZV41657.1"/>
    <property type="molecule type" value="Genomic_DNA"/>
</dbReference>
<feature type="region of interest" description="Disordered" evidence="1">
    <location>
        <begin position="948"/>
        <end position="982"/>
    </location>
</feature>
<dbReference type="Pfam" id="PF02922">
    <property type="entry name" value="CBM_48"/>
    <property type="match status" value="1"/>
</dbReference>
<protein>
    <submittedName>
        <fullName evidence="3">1,4-alpha-glucan-branching enzyme 3, chloroplastic/amyloplastic</fullName>
    </submittedName>
</protein>
<dbReference type="InterPro" id="IPR017853">
    <property type="entry name" value="GH"/>
</dbReference>
<dbReference type="PANTHER" id="PTHR43651">
    <property type="entry name" value="1,4-ALPHA-GLUCAN-BRANCHING ENZYME"/>
    <property type="match status" value="1"/>
</dbReference>
<dbReference type="GO" id="GO:0005975">
    <property type="term" value="P:carbohydrate metabolic process"/>
    <property type="evidence" value="ECO:0007669"/>
    <property type="project" value="InterPro"/>
</dbReference>
<evidence type="ECO:0000313" key="4">
    <source>
        <dbReference type="Proteomes" id="UP000250235"/>
    </source>
</evidence>
<dbReference type="GO" id="GO:0003844">
    <property type="term" value="F:1,4-alpha-glucan branching enzyme activity"/>
    <property type="evidence" value="ECO:0007669"/>
    <property type="project" value="TreeGrafter"/>
</dbReference>
<dbReference type="Gene3D" id="2.60.40.10">
    <property type="entry name" value="Immunoglobulins"/>
    <property type="match status" value="1"/>
</dbReference>
<dbReference type="AlphaFoldDB" id="A0A2Z7C4L9"/>
<name>A0A2Z7C4L9_9LAMI</name>
<evidence type="ECO:0000313" key="3">
    <source>
        <dbReference type="EMBL" id="KZV41657.1"/>
    </source>
</evidence>
<feature type="region of interest" description="Disordered" evidence="1">
    <location>
        <begin position="911"/>
        <end position="930"/>
    </location>
</feature>
<organism evidence="3 4">
    <name type="scientific">Dorcoceras hygrometricum</name>
    <dbReference type="NCBI Taxonomy" id="472368"/>
    <lineage>
        <taxon>Eukaryota</taxon>
        <taxon>Viridiplantae</taxon>
        <taxon>Streptophyta</taxon>
        <taxon>Embryophyta</taxon>
        <taxon>Tracheophyta</taxon>
        <taxon>Spermatophyta</taxon>
        <taxon>Magnoliopsida</taxon>
        <taxon>eudicotyledons</taxon>
        <taxon>Gunneridae</taxon>
        <taxon>Pentapetalae</taxon>
        <taxon>asterids</taxon>
        <taxon>lamiids</taxon>
        <taxon>Lamiales</taxon>
        <taxon>Gesneriaceae</taxon>
        <taxon>Didymocarpoideae</taxon>
        <taxon>Trichosporeae</taxon>
        <taxon>Loxocarpinae</taxon>
        <taxon>Dorcoceras</taxon>
    </lineage>
</organism>
<feature type="compositionally biased region" description="Low complexity" evidence="1">
    <location>
        <begin position="54"/>
        <end position="65"/>
    </location>
</feature>
<feature type="region of interest" description="Disordered" evidence="1">
    <location>
        <begin position="49"/>
        <end position="74"/>
    </location>
</feature>
<evidence type="ECO:0000256" key="1">
    <source>
        <dbReference type="SAM" id="MobiDB-lite"/>
    </source>
</evidence>
<dbReference type="SMART" id="SM00642">
    <property type="entry name" value="Aamy"/>
    <property type="match status" value="1"/>
</dbReference>
<dbReference type="Proteomes" id="UP000250235">
    <property type="component" value="Unassembled WGS sequence"/>
</dbReference>
<dbReference type="InterPro" id="IPR014756">
    <property type="entry name" value="Ig_E-set"/>
</dbReference>
<accession>A0A2Z7C4L9</accession>
<reference evidence="3 4" key="1">
    <citation type="journal article" date="2015" name="Proc. Natl. Acad. Sci. U.S.A.">
        <title>The resurrection genome of Boea hygrometrica: A blueprint for survival of dehydration.</title>
        <authorList>
            <person name="Xiao L."/>
            <person name="Yang G."/>
            <person name="Zhang L."/>
            <person name="Yang X."/>
            <person name="Zhao S."/>
            <person name="Ji Z."/>
            <person name="Zhou Q."/>
            <person name="Hu M."/>
            <person name="Wang Y."/>
            <person name="Chen M."/>
            <person name="Xu Y."/>
            <person name="Jin H."/>
            <person name="Xiao X."/>
            <person name="Hu G."/>
            <person name="Bao F."/>
            <person name="Hu Y."/>
            <person name="Wan P."/>
            <person name="Li L."/>
            <person name="Deng X."/>
            <person name="Kuang T."/>
            <person name="Xiang C."/>
            <person name="Zhu J.K."/>
            <person name="Oliver M.J."/>
            <person name="He Y."/>
        </authorList>
    </citation>
    <scope>NUCLEOTIDE SEQUENCE [LARGE SCALE GENOMIC DNA]</scope>
    <source>
        <strain evidence="4">cv. XS01</strain>
    </source>
</reference>
<dbReference type="GO" id="GO:0004553">
    <property type="term" value="F:hydrolase activity, hydrolyzing O-glycosyl compounds"/>
    <property type="evidence" value="ECO:0007669"/>
    <property type="project" value="InterPro"/>
</dbReference>
<dbReference type="InterPro" id="IPR013783">
    <property type="entry name" value="Ig-like_fold"/>
</dbReference>
<evidence type="ECO:0000259" key="2">
    <source>
        <dbReference type="SMART" id="SM00642"/>
    </source>
</evidence>
<feature type="region of interest" description="Disordered" evidence="1">
    <location>
        <begin position="870"/>
        <end position="897"/>
    </location>
</feature>
<dbReference type="InterPro" id="IPR006047">
    <property type="entry name" value="GH13_cat_dom"/>
</dbReference>
<dbReference type="PANTHER" id="PTHR43651:SF4">
    <property type="entry name" value="1,4-ALPHA-GLUCAN-BRANCHING ENZYME 3, CHLOROPLASTIC_AMYLOPLASTIC"/>
    <property type="match status" value="1"/>
</dbReference>
<proteinExistence type="predicted"/>
<feature type="region of interest" description="Disordered" evidence="1">
    <location>
        <begin position="17"/>
        <end position="36"/>
    </location>
</feature>
<dbReference type="GO" id="GO:0005737">
    <property type="term" value="C:cytoplasm"/>
    <property type="evidence" value="ECO:0007669"/>
    <property type="project" value="TreeGrafter"/>
</dbReference>